<dbReference type="FunFam" id="3.40.50.300:FF:000134">
    <property type="entry name" value="Iron-enterobactin ABC transporter ATP-binding protein"/>
    <property type="match status" value="1"/>
</dbReference>
<dbReference type="InterPro" id="IPR017871">
    <property type="entry name" value="ABC_transporter-like_CS"/>
</dbReference>
<dbReference type="PROSITE" id="PS50893">
    <property type="entry name" value="ABC_TRANSPORTER_2"/>
    <property type="match status" value="1"/>
</dbReference>
<accession>A0A4R6ZKS1</accession>
<name>A0A4R6ZKS1_9LIST</name>
<evidence type="ECO:0000256" key="6">
    <source>
        <dbReference type="ARBA" id="ARBA00022840"/>
    </source>
</evidence>
<dbReference type="GO" id="GO:0005524">
    <property type="term" value="F:ATP binding"/>
    <property type="evidence" value="ECO:0007669"/>
    <property type="project" value="UniProtKB-KW"/>
</dbReference>
<evidence type="ECO:0000256" key="3">
    <source>
        <dbReference type="ARBA" id="ARBA00022475"/>
    </source>
</evidence>
<dbReference type="SUPFAM" id="SSF52540">
    <property type="entry name" value="P-loop containing nucleoside triphosphate hydrolases"/>
    <property type="match status" value="1"/>
</dbReference>
<dbReference type="Gene3D" id="3.40.50.300">
    <property type="entry name" value="P-loop containing nucleotide triphosphate hydrolases"/>
    <property type="match status" value="1"/>
</dbReference>
<proteinExistence type="predicted"/>
<dbReference type="PANTHER" id="PTHR42771:SF11">
    <property type="entry name" value="FERRICHROME TRANSPORT ATP-BINDING PROTEIN FHUC"/>
    <property type="match status" value="1"/>
</dbReference>
<evidence type="ECO:0000313" key="12">
    <source>
        <dbReference type="Proteomes" id="UP000295558"/>
    </source>
</evidence>
<protein>
    <submittedName>
        <fullName evidence="11">Iron complex transport system ATP-binding protein</fullName>
    </submittedName>
</protein>
<evidence type="ECO:0000313" key="11">
    <source>
        <dbReference type="EMBL" id="TDR52852.1"/>
    </source>
</evidence>
<dbReference type="AlphaFoldDB" id="A0A4R6ZKS1"/>
<dbReference type="GO" id="GO:0005886">
    <property type="term" value="C:plasma membrane"/>
    <property type="evidence" value="ECO:0007669"/>
    <property type="project" value="UniProtKB-SubCell"/>
</dbReference>
<evidence type="ECO:0000256" key="9">
    <source>
        <dbReference type="ARBA" id="ARBA00023136"/>
    </source>
</evidence>
<comment type="caution">
    <text evidence="11">The sequence shown here is derived from an EMBL/GenBank/DDBJ whole genome shotgun (WGS) entry which is preliminary data.</text>
</comment>
<evidence type="ECO:0000256" key="2">
    <source>
        <dbReference type="ARBA" id="ARBA00022448"/>
    </source>
</evidence>
<keyword evidence="9" id="KW-0472">Membrane</keyword>
<dbReference type="GO" id="GO:0006826">
    <property type="term" value="P:iron ion transport"/>
    <property type="evidence" value="ECO:0007669"/>
    <property type="project" value="UniProtKB-KW"/>
</dbReference>
<dbReference type="RefSeq" id="WP_036069422.1">
    <property type="nucleotide sequence ID" value="NZ_SNZK01000006.1"/>
</dbReference>
<gene>
    <name evidence="11" type="ORF">DFP96_10657</name>
</gene>
<keyword evidence="4" id="KW-0410">Iron transport</keyword>
<keyword evidence="3" id="KW-1003">Cell membrane</keyword>
<feature type="domain" description="ABC transporter" evidence="10">
    <location>
        <begin position="5"/>
        <end position="241"/>
    </location>
</feature>
<dbReference type="CDD" id="cd03214">
    <property type="entry name" value="ABC_Iron-Siderophores_B12_Hemin"/>
    <property type="match status" value="1"/>
</dbReference>
<evidence type="ECO:0000256" key="8">
    <source>
        <dbReference type="ARBA" id="ARBA00023065"/>
    </source>
</evidence>
<evidence type="ECO:0000256" key="5">
    <source>
        <dbReference type="ARBA" id="ARBA00022741"/>
    </source>
</evidence>
<evidence type="ECO:0000256" key="1">
    <source>
        <dbReference type="ARBA" id="ARBA00004202"/>
    </source>
</evidence>
<dbReference type="STRING" id="1265846.PROCOU_02649"/>
<dbReference type="SMART" id="SM00382">
    <property type="entry name" value="AAA"/>
    <property type="match status" value="1"/>
</dbReference>
<keyword evidence="5" id="KW-0547">Nucleotide-binding</keyword>
<keyword evidence="2" id="KW-0813">Transport</keyword>
<keyword evidence="7" id="KW-0408">Iron</keyword>
<evidence type="ECO:0000259" key="10">
    <source>
        <dbReference type="PROSITE" id="PS50893"/>
    </source>
</evidence>
<dbReference type="Pfam" id="PF00005">
    <property type="entry name" value="ABC_tran"/>
    <property type="match status" value="1"/>
</dbReference>
<comment type="subcellular location">
    <subcellularLocation>
        <location evidence="1">Cell membrane</location>
        <topology evidence="1">Peripheral membrane protein</topology>
    </subcellularLocation>
</comment>
<dbReference type="InterPro" id="IPR051535">
    <property type="entry name" value="Siderophore_ABC-ATPase"/>
</dbReference>
<dbReference type="PROSITE" id="PS00211">
    <property type="entry name" value="ABC_TRANSPORTER_1"/>
    <property type="match status" value="1"/>
</dbReference>
<dbReference type="EMBL" id="SNZK01000006">
    <property type="protein sequence ID" value="TDR52852.1"/>
    <property type="molecule type" value="Genomic_DNA"/>
</dbReference>
<organism evidence="11 12">
    <name type="scientific">Listeria rocourtiae</name>
    <dbReference type="NCBI Taxonomy" id="647910"/>
    <lineage>
        <taxon>Bacteria</taxon>
        <taxon>Bacillati</taxon>
        <taxon>Bacillota</taxon>
        <taxon>Bacilli</taxon>
        <taxon>Bacillales</taxon>
        <taxon>Listeriaceae</taxon>
        <taxon>Listeria</taxon>
    </lineage>
</organism>
<dbReference type="InterPro" id="IPR003439">
    <property type="entry name" value="ABC_transporter-like_ATP-bd"/>
</dbReference>
<dbReference type="GO" id="GO:0016887">
    <property type="term" value="F:ATP hydrolysis activity"/>
    <property type="evidence" value="ECO:0007669"/>
    <property type="project" value="InterPro"/>
</dbReference>
<dbReference type="Proteomes" id="UP000295558">
    <property type="component" value="Unassembled WGS sequence"/>
</dbReference>
<dbReference type="PANTHER" id="PTHR42771">
    <property type="entry name" value="IRON(3+)-HYDROXAMATE IMPORT ATP-BINDING PROTEIN FHUC"/>
    <property type="match status" value="1"/>
</dbReference>
<keyword evidence="8" id="KW-0406">Ion transport</keyword>
<reference evidence="11 12" key="1">
    <citation type="submission" date="2019-03" db="EMBL/GenBank/DDBJ databases">
        <title>Genomic Encyclopedia of Type Strains, Phase III (KMG-III): the genomes of soil and plant-associated and newly described type strains.</title>
        <authorList>
            <person name="Whitman W."/>
        </authorList>
    </citation>
    <scope>NUCLEOTIDE SEQUENCE [LARGE SCALE GENOMIC DNA]</scope>
    <source>
        <strain evidence="11 12">CECT 7972</strain>
    </source>
</reference>
<evidence type="ECO:0000256" key="7">
    <source>
        <dbReference type="ARBA" id="ARBA00023004"/>
    </source>
</evidence>
<dbReference type="InterPro" id="IPR003593">
    <property type="entry name" value="AAA+_ATPase"/>
</dbReference>
<dbReference type="InterPro" id="IPR027417">
    <property type="entry name" value="P-loop_NTPase"/>
</dbReference>
<evidence type="ECO:0000256" key="4">
    <source>
        <dbReference type="ARBA" id="ARBA00022496"/>
    </source>
</evidence>
<sequence length="265" mass="29769">MTAITTLQNVTFTRRRSFEMKNLELEIPEGKITTIIGPNGSGKSTILRLIMRLLAPNEGRIMLHGTDINAISAKKLAREMTMLSQSPDGLIDVVVRDLVSYGRIPYKSWLGTMEKDDELAVDWAMNVCNLEELAYRPLHTLSGGEKQRAWLAMALAQKTPILLLDEPTTYLDISHQLELLDLLKQFNQDFGMSIILVLHDLNQAAGYSDHVIVCEEGTIKKAGSPEEIFTKPLLRDIFKIEAEIHPTERGLRVLPIASTAFQTKR</sequence>
<keyword evidence="12" id="KW-1185">Reference proteome</keyword>
<keyword evidence="6 11" id="KW-0067">ATP-binding</keyword>